<organism evidence="1 2">
    <name type="scientific">Candidatus Borkfalkia faecipullorum</name>
    <dbReference type="NCBI Taxonomy" id="2838510"/>
    <lineage>
        <taxon>Bacteria</taxon>
        <taxon>Bacillati</taxon>
        <taxon>Bacillota</taxon>
        <taxon>Clostridia</taxon>
        <taxon>Christensenellales</taxon>
        <taxon>Christensenellaceae</taxon>
        <taxon>Candidatus Borkfalkia</taxon>
    </lineage>
</organism>
<evidence type="ECO:0000313" key="2">
    <source>
        <dbReference type="Proteomes" id="UP000824204"/>
    </source>
</evidence>
<reference evidence="1" key="2">
    <citation type="submission" date="2021-04" db="EMBL/GenBank/DDBJ databases">
        <authorList>
            <person name="Gilroy R."/>
        </authorList>
    </citation>
    <scope>NUCLEOTIDE SEQUENCE</scope>
    <source>
        <strain evidence="1">811</strain>
    </source>
</reference>
<dbReference type="Proteomes" id="UP000824204">
    <property type="component" value="Unassembled WGS sequence"/>
</dbReference>
<keyword evidence="1" id="KW-0378">Hydrolase</keyword>
<sequence length="204" mass="23205">MNYEDTELYFLKKDVLRNFGEEPGGKIYQGASKLLTELAVTTDYKNSPTYERQLKRLVYPVIAYYKTLLSFGYRAPAALGLVRNETKKAAVETGETLSNQMRPVFPFRAFRSNIKNFIEYKFPSCGWQTANLSVKGKNIDFDVKECMYHVITAKFGCPELCTVFCDYEAAAWEGLLPQVVAERGGTIATGHEVCDFHFRKGSRK</sequence>
<reference evidence="1" key="1">
    <citation type="journal article" date="2021" name="PeerJ">
        <title>Extensive microbial diversity within the chicken gut microbiome revealed by metagenomics and culture.</title>
        <authorList>
            <person name="Gilroy R."/>
            <person name="Ravi A."/>
            <person name="Getino M."/>
            <person name="Pursley I."/>
            <person name="Horton D.L."/>
            <person name="Alikhan N.F."/>
            <person name="Baker D."/>
            <person name="Gharbi K."/>
            <person name="Hall N."/>
            <person name="Watson M."/>
            <person name="Adriaenssens E.M."/>
            <person name="Foster-Nyarko E."/>
            <person name="Jarju S."/>
            <person name="Secka A."/>
            <person name="Antonio M."/>
            <person name="Oren A."/>
            <person name="Chaudhuri R.R."/>
            <person name="La Ragione R."/>
            <person name="Hildebrand F."/>
            <person name="Pallen M.J."/>
        </authorList>
    </citation>
    <scope>NUCLEOTIDE SEQUENCE</scope>
    <source>
        <strain evidence="1">811</strain>
    </source>
</reference>
<accession>A0A9D1V8P4</accession>
<protein>
    <submittedName>
        <fullName evidence="1">L-2-amino-thiazoline-4-carboxylic acid hydrolase</fullName>
    </submittedName>
</protein>
<gene>
    <name evidence="1" type="ORF">H9741_05050</name>
</gene>
<proteinExistence type="predicted"/>
<comment type="caution">
    <text evidence="1">The sequence shown here is derived from an EMBL/GenBank/DDBJ whole genome shotgun (WGS) entry which is preliminary data.</text>
</comment>
<dbReference type="AlphaFoldDB" id="A0A9D1V8P4"/>
<dbReference type="EMBL" id="DXFX01000067">
    <property type="protein sequence ID" value="HIX07814.1"/>
    <property type="molecule type" value="Genomic_DNA"/>
</dbReference>
<dbReference type="InterPro" id="IPR026002">
    <property type="entry name" value="ATC_hydrolase-like"/>
</dbReference>
<evidence type="ECO:0000313" key="1">
    <source>
        <dbReference type="EMBL" id="HIX07814.1"/>
    </source>
</evidence>
<dbReference type="GO" id="GO:0016787">
    <property type="term" value="F:hydrolase activity"/>
    <property type="evidence" value="ECO:0007669"/>
    <property type="project" value="UniProtKB-KW"/>
</dbReference>
<name>A0A9D1V8P4_9FIRM</name>
<dbReference type="Pfam" id="PF14196">
    <property type="entry name" value="ATC_hydrolase"/>
    <property type="match status" value="1"/>
</dbReference>